<evidence type="ECO:0000313" key="1">
    <source>
        <dbReference type="EMBL" id="CAG6495852.1"/>
    </source>
</evidence>
<dbReference type="AlphaFoldDB" id="A0A8D8G485"/>
<accession>A0A8D8G485</accession>
<sequence>MTLDKAKRSDYLVVFFQYNTRQIHRFPQESKNSILSDYYHKRACAKYEPQSIVSVQYLTSTSRVSKSLEILPVCLVICPDFADQDLISCFLHLLLICICHLNLHQLL</sequence>
<proteinExistence type="predicted"/>
<organism evidence="1">
    <name type="scientific">Culex pipiens</name>
    <name type="common">House mosquito</name>
    <dbReference type="NCBI Taxonomy" id="7175"/>
    <lineage>
        <taxon>Eukaryota</taxon>
        <taxon>Metazoa</taxon>
        <taxon>Ecdysozoa</taxon>
        <taxon>Arthropoda</taxon>
        <taxon>Hexapoda</taxon>
        <taxon>Insecta</taxon>
        <taxon>Pterygota</taxon>
        <taxon>Neoptera</taxon>
        <taxon>Endopterygota</taxon>
        <taxon>Diptera</taxon>
        <taxon>Nematocera</taxon>
        <taxon>Culicoidea</taxon>
        <taxon>Culicidae</taxon>
        <taxon>Culicinae</taxon>
        <taxon>Culicini</taxon>
        <taxon>Culex</taxon>
        <taxon>Culex</taxon>
    </lineage>
</organism>
<protein>
    <submittedName>
        <fullName evidence="1">(northern house mosquito) hypothetical protein</fullName>
    </submittedName>
</protein>
<dbReference type="EMBL" id="HBUE01129850">
    <property type="protein sequence ID" value="CAG6495852.1"/>
    <property type="molecule type" value="Transcribed_RNA"/>
</dbReference>
<reference evidence="1" key="1">
    <citation type="submission" date="2021-05" db="EMBL/GenBank/DDBJ databases">
        <authorList>
            <person name="Alioto T."/>
            <person name="Alioto T."/>
            <person name="Gomez Garrido J."/>
        </authorList>
    </citation>
    <scope>NUCLEOTIDE SEQUENCE</scope>
</reference>
<name>A0A8D8G485_CULPI</name>